<protein>
    <recommendedName>
        <fullName evidence="3">LSM domain-containing protein</fullName>
    </recommendedName>
</protein>
<name>A0A1H9ULL2_9BACI</name>
<dbReference type="Proteomes" id="UP000198571">
    <property type="component" value="Unassembled WGS sequence"/>
</dbReference>
<evidence type="ECO:0000313" key="1">
    <source>
        <dbReference type="EMBL" id="SES10252.1"/>
    </source>
</evidence>
<reference evidence="2" key="1">
    <citation type="submission" date="2016-10" db="EMBL/GenBank/DDBJ databases">
        <authorList>
            <person name="Varghese N."/>
            <person name="Submissions S."/>
        </authorList>
    </citation>
    <scope>NUCLEOTIDE SEQUENCE [LARGE SCALE GENOMIC DNA]</scope>
    <source>
        <strain evidence="2">S9</strain>
    </source>
</reference>
<dbReference type="AlphaFoldDB" id="A0A1H9ULL2"/>
<sequence>MVLSVQSPVIKILIYKNTYQLTVYQPNINKYYLKGCLIMKLNNLINKDVRIEFFAETSDVIGKLYDIDTETNVVHVNVHHNNEDVLVPLYSVKTISEQL</sequence>
<evidence type="ECO:0000313" key="2">
    <source>
        <dbReference type="Proteomes" id="UP000198571"/>
    </source>
</evidence>
<dbReference type="EMBL" id="FOGT01000008">
    <property type="protein sequence ID" value="SES10252.1"/>
    <property type="molecule type" value="Genomic_DNA"/>
</dbReference>
<organism evidence="1 2">
    <name type="scientific">Salipaludibacillus aurantiacus</name>
    <dbReference type="NCBI Taxonomy" id="1601833"/>
    <lineage>
        <taxon>Bacteria</taxon>
        <taxon>Bacillati</taxon>
        <taxon>Bacillota</taxon>
        <taxon>Bacilli</taxon>
        <taxon>Bacillales</taxon>
        <taxon>Bacillaceae</taxon>
    </lineage>
</organism>
<proteinExistence type="predicted"/>
<gene>
    <name evidence="1" type="ORF">SAMN05518684_10826</name>
</gene>
<evidence type="ECO:0008006" key="3">
    <source>
        <dbReference type="Google" id="ProtNLM"/>
    </source>
</evidence>
<accession>A0A1H9ULL2</accession>
<keyword evidence="2" id="KW-1185">Reference proteome</keyword>